<comment type="caution">
    <text evidence="4">The sequence shown here is derived from an EMBL/GenBank/DDBJ whole genome shotgun (WGS) entry which is preliminary data.</text>
</comment>
<evidence type="ECO:0000256" key="2">
    <source>
        <dbReference type="ARBA" id="ARBA00022803"/>
    </source>
</evidence>
<gene>
    <name evidence="4" type="ORF">JBS370_LOCUS39930</name>
</gene>
<keyword evidence="2 3" id="KW-0802">TPR repeat</keyword>
<sequence length="189" mass="22285">SEVLFDLGSTFEIISVKEDFQLNLCLIKLRTSNKGTKIAKEYIEFNRKEEEETSIELLFGKLLADMGQYDQALKYFQNLLLDNHTKKDDIANINNLIGTIYYNKDDFKQALQYYELAYNLMMNDKSIRMKDSAKPLTNIGLVYHQKGQYNRAYELYMKSLEIYNKYYGKEHIKSTKILMNIGNIYTETR</sequence>
<evidence type="ECO:0008006" key="6">
    <source>
        <dbReference type="Google" id="ProtNLM"/>
    </source>
</evidence>
<protein>
    <recommendedName>
        <fullName evidence="6">Tetratricopeptide repeat protein</fullName>
    </recommendedName>
</protein>
<feature type="non-terminal residue" evidence="4">
    <location>
        <position position="1"/>
    </location>
</feature>
<organism evidence="4 5">
    <name type="scientific">Rotaria sordida</name>
    <dbReference type="NCBI Taxonomy" id="392033"/>
    <lineage>
        <taxon>Eukaryota</taxon>
        <taxon>Metazoa</taxon>
        <taxon>Spiralia</taxon>
        <taxon>Gnathifera</taxon>
        <taxon>Rotifera</taxon>
        <taxon>Eurotatoria</taxon>
        <taxon>Bdelloidea</taxon>
        <taxon>Philodinida</taxon>
        <taxon>Philodinidae</taxon>
        <taxon>Rotaria</taxon>
    </lineage>
</organism>
<evidence type="ECO:0000256" key="1">
    <source>
        <dbReference type="ARBA" id="ARBA00022737"/>
    </source>
</evidence>
<dbReference type="AlphaFoldDB" id="A0A820H2C4"/>
<dbReference type="SMART" id="SM00028">
    <property type="entry name" value="TPR"/>
    <property type="match status" value="3"/>
</dbReference>
<dbReference type="InterPro" id="IPR011990">
    <property type="entry name" value="TPR-like_helical_dom_sf"/>
</dbReference>
<keyword evidence="1" id="KW-0677">Repeat</keyword>
<reference evidence="4" key="1">
    <citation type="submission" date="2021-02" db="EMBL/GenBank/DDBJ databases">
        <authorList>
            <person name="Nowell W R."/>
        </authorList>
    </citation>
    <scope>NUCLEOTIDE SEQUENCE</scope>
</reference>
<evidence type="ECO:0000256" key="3">
    <source>
        <dbReference type="PROSITE-ProRule" id="PRU00339"/>
    </source>
</evidence>
<evidence type="ECO:0000313" key="4">
    <source>
        <dbReference type="EMBL" id="CAF4286601.1"/>
    </source>
</evidence>
<dbReference type="PANTHER" id="PTHR45641">
    <property type="entry name" value="TETRATRICOPEPTIDE REPEAT PROTEIN (AFU_ORTHOLOGUE AFUA_6G03870)"/>
    <property type="match status" value="1"/>
</dbReference>
<dbReference type="PROSITE" id="PS50005">
    <property type="entry name" value="TPR"/>
    <property type="match status" value="2"/>
</dbReference>
<name>A0A820H2C4_9BILA</name>
<evidence type="ECO:0000313" key="5">
    <source>
        <dbReference type="Proteomes" id="UP000663836"/>
    </source>
</evidence>
<dbReference type="SUPFAM" id="SSF48452">
    <property type="entry name" value="TPR-like"/>
    <property type="match status" value="1"/>
</dbReference>
<feature type="repeat" description="TPR" evidence="3">
    <location>
        <begin position="91"/>
        <end position="124"/>
    </location>
</feature>
<dbReference type="PANTHER" id="PTHR45641:SF19">
    <property type="entry name" value="NEPHROCYSTIN-3"/>
    <property type="match status" value="1"/>
</dbReference>
<proteinExistence type="predicted"/>
<dbReference type="Proteomes" id="UP000663836">
    <property type="component" value="Unassembled WGS sequence"/>
</dbReference>
<feature type="repeat" description="TPR" evidence="3">
    <location>
        <begin position="133"/>
        <end position="166"/>
    </location>
</feature>
<dbReference type="Gene3D" id="1.25.40.10">
    <property type="entry name" value="Tetratricopeptide repeat domain"/>
    <property type="match status" value="2"/>
</dbReference>
<dbReference type="Pfam" id="PF13424">
    <property type="entry name" value="TPR_12"/>
    <property type="match status" value="2"/>
</dbReference>
<dbReference type="InterPro" id="IPR019734">
    <property type="entry name" value="TPR_rpt"/>
</dbReference>
<dbReference type="EMBL" id="CAJOBD010031620">
    <property type="protein sequence ID" value="CAF4286601.1"/>
    <property type="molecule type" value="Genomic_DNA"/>
</dbReference>
<accession>A0A820H2C4</accession>
<feature type="non-terminal residue" evidence="4">
    <location>
        <position position="189"/>
    </location>
</feature>